<dbReference type="Gene3D" id="3.30.800.10">
    <property type="entry name" value="Phosphatidylinositol Phosphate Kinase II Beta"/>
    <property type="match status" value="1"/>
</dbReference>
<accession>A0A3F2RGW4</accession>
<keyword evidence="7" id="KW-0418">Kinase</keyword>
<dbReference type="InterPro" id="IPR036649">
    <property type="entry name" value="Pyrophosphatase_sf"/>
</dbReference>
<evidence type="ECO:0000259" key="10">
    <source>
        <dbReference type="PROSITE" id="PS50222"/>
    </source>
</evidence>
<dbReference type="SUPFAM" id="SSF56104">
    <property type="entry name" value="SAICAR synthase-like"/>
    <property type="match status" value="1"/>
</dbReference>
<dbReference type="Gene3D" id="1.10.238.10">
    <property type="entry name" value="EF-hand"/>
    <property type="match status" value="1"/>
</dbReference>
<dbReference type="OrthoDB" id="1608002at2759"/>
<dbReference type="GO" id="GO:0046854">
    <property type="term" value="P:phosphatidylinositol phosphate biosynthetic process"/>
    <property type="evidence" value="ECO:0007669"/>
    <property type="project" value="TreeGrafter"/>
</dbReference>
<feature type="domain" description="PIPK" evidence="11">
    <location>
        <begin position="619"/>
        <end position="1031"/>
    </location>
</feature>
<dbReference type="InterPro" id="IPR027483">
    <property type="entry name" value="PInositol-4-P-4/5-kinase_C_sf"/>
</dbReference>
<sequence length="1068" mass="122019">MASTIASFANFLKQSKATAVDKREILIAGVLYKKPEHNSLLWKKRYCVVYKDELQITYFLSLEDFEKRSIRGKIPFSSVHAWDGKPNGFQFYTPSNTCFRVYTETAEDQLKWLEVMQKVLDNSPDKKDGEFVEYTRPVASSPSSSSPKSSFRHKRSDSWREEDPDVLSMAVELEDLRSEVTTLKAELASYEQTEKKYGAEISQLRTRRGSVLDDGTELNIEPREMERMRAIFNLFDVQGNGFISEDDLMDLHAKLGEPIDQEDAKEAVAYMHSKSSTGQIDFNSFMKWWNDDHAADNQTEAMRRYQAKFKFLKARIANPEVGNVETEAVGAFPSFEFRVNFYHTGPNGERQQISPWHDIPLYNPDGSVNFICEIPKWTRKKMEIATGEPFNPIKQDTKNGKLREYGWGEMMFNYGAMPQTWEDPSHTTEGTGCIGDNDPIDVVEIGTKQWRTGSVVQVKILGVLALIDDNETDWKVICINVEDHYAPMINDVADIEAHMPGCITAIHDWLRDYKLPQVNKYGYEGKCMGRDFAEATVAETHEFWKLLIEQRASSVATFTALEMSGISMTTESLTSPEPQPASPASKALEKANEKKNLKLLDKRLCIGKTKLGHTHYKNVERSFKPPAGNVINLQHEQYALTYGMMCGIRDSAGLQKPFKQRLAMDDFMLVDKKIFPANSQLQHPFKFKDYSPDVFRQVRRRFGIDLAEYMLTLSGDFNFIEFMSNSKSGQFFFYSHDGRYMIKTQTKDESKFLRRILPHYYKFVMENPNTLITRFYGMHRVKMHHLRRKMHFVIMASVFHTPLEIHGRFDLKGSRIGRHASPKEHERGGAGVLKDMDLLEKGFHLQMGVARRAIFLVQLRKDVEFLKRMKIMDYSLLIGVHDSSDDLNNDLYTGSPTAAELDDSTSSEGGFFGTAFGDTSLAERCSGSLPSTPRGAAMPPLSPRLLDTTAYAEFSESIFCKDEGGIYGRDRHGRKNGFVYFLGIIDILQQYNTRKIAETFFKGLRHNRKQISAVNPDFYGDRFIEFMEKHVVQDDTLLLASPRPLPSPSTRDTAVIDAIPRMEEEAAC</sequence>
<dbReference type="CDD" id="cd00821">
    <property type="entry name" value="PH"/>
    <property type="match status" value="1"/>
</dbReference>
<dbReference type="InterPro" id="IPR011992">
    <property type="entry name" value="EF-hand-dom_pair"/>
</dbReference>
<reference evidence="15 16" key="1">
    <citation type="submission" date="2018-07" db="EMBL/GenBank/DDBJ databases">
        <title>Genome sequencing of oomycete isolates from Chile give support for New Zealand origin for Phytophthora kernoviae and make available the first Nothophytophthora sp. genome.</title>
        <authorList>
            <person name="Studholme D.J."/>
            <person name="Sanfuentes E."/>
            <person name="Panda P."/>
            <person name="Hill R."/>
            <person name="Sambles C."/>
            <person name="Grant M."/>
            <person name="Williams N.M."/>
            <person name="Mcdougal R.L."/>
        </authorList>
    </citation>
    <scope>NUCLEOTIDE SEQUENCE [LARGE SCALE GENOMIC DNA]</scope>
    <source>
        <strain evidence="12">Chile2</strain>
        <strain evidence="14">Chile4</strain>
        <strain evidence="13">Chile6</strain>
    </source>
</reference>
<dbReference type="CDD" id="cd00139">
    <property type="entry name" value="PIPKc"/>
    <property type="match status" value="1"/>
</dbReference>
<dbReference type="Proteomes" id="UP000277300">
    <property type="component" value="Unassembled WGS sequence"/>
</dbReference>
<evidence type="ECO:0000313" key="12">
    <source>
        <dbReference type="EMBL" id="RLN43942.1"/>
    </source>
</evidence>
<dbReference type="CDD" id="cd00412">
    <property type="entry name" value="pyrophosphatase"/>
    <property type="match status" value="1"/>
</dbReference>
<keyword evidence="16" id="KW-1185">Reference proteome</keyword>
<dbReference type="Proteomes" id="UP000285624">
    <property type="component" value="Unassembled WGS sequence"/>
</dbReference>
<dbReference type="InterPro" id="IPR002048">
    <property type="entry name" value="EF_hand_dom"/>
</dbReference>
<evidence type="ECO:0000256" key="2">
    <source>
        <dbReference type="ARBA" id="ARBA00006220"/>
    </source>
</evidence>
<dbReference type="GO" id="GO:0005886">
    <property type="term" value="C:plasma membrane"/>
    <property type="evidence" value="ECO:0007669"/>
    <property type="project" value="TreeGrafter"/>
</dbReference>
<dbReference type="EC" id="3.6.1.1" evidence="3"/>
<gene>
    <name evidence="12" type="ORF">BBI17_006716</name>
    <name evidence="14" type="ORF">BBO99_00007585</name>
    <name evidence="13" type="ORF">BBP00_00007945</name>
</gene>
<dbReference type="Pfam" id="PF00719">
    <property type="entry name" value="Pyrophosphatase"/>
    <property type="match status" value="1"/>
</dbReference>
<proteinExistence type="inferred from homology"/>
<dbReference type="SMART" id="SM00233">
    <property type="entry name" value="PH"/>
    <property type="match status" value="1"/>
</dbReference>
<dbReference type="EMBL" id="MBDO02000359">
    <property type="protein sequence ID" value="RLN56564.1"/>
    <property type="molecule type" value="Genomic_DNA"/>
</dbReference>
<dbReference type="Pfam" id="PF00169">
    <property type="entry name" value="PH"/>
    <property type="match status" value="1"/>
</dbReference>
<dbReference type="InterPro" id="IPR011993">
    <property type="entry name" value="PH-like_dom_sf"/>
</dbReference>
<evidence type="ECO:0000313" key="13">
    <source>
        <dbReference type="EMBL" id="RLN56564.1"/>
    </source>
</evidence>
<dbReference type="Gene3D" id="2.30.29.30">
    <property type="entry name" value="Pleckstrin-homology domain (PH domain)/Phosphotyrosine-binding domain (PTB)"/>
    <property type="match status" value="1"/>
</dbReference>
<dbReference type="Pfam" id="PF01504">
    <property type="entry name" value="PIP5K"/>
    <property type="match status" value="1"/>
</dbReference>
<keyword evidence="6" id="KW-0460">Magnesium</keyword>
<dbReference type="GO" id="GO:0005509">
    <property type="term" value="F:calcium ion binding"/>
    <property type="evidence" value="ECO:0007669"/>
    <property type="project" value="InterPro"/>
</dbReference>
<evidence type="ECO:0000256" key="1">
    <source>
        <dbReference type="ARBA" id="ARBA00001946"/>
    </source>
</evidence>
<dbReference type="AlphaFoldDB" id="A0A3F2RGW4"/>
<dbReference type="InterPro" id="IPR027484">
    <property type="entry name" value="PInositol-4-P-5-kinase_N"/>
</dbReference>
<evidence type="ECO:0000259" key="11">
    <source>
        <dbReference type="PROSITE" id="PS51455"/>
    </source>
</evidence>
<dbReference type="PROSITE" id="PS00387">
    <property type="entry name" value="PPASE"/>
    <property type="match status" value="1"/>
</dbReference>
<dbReference type="SUPFAM" id="SSF50324">
    <property type="entry name" value="Inorganic pyrophosphatase"/>
    <property type="match status" value="1"/>
</dbReference>
<organism evidence="13 15">
    <name type="scientific">Phytophthora kernoviae</name>
    <dbReference type="NCBI Taxonomy" id="325452"/>
    <lineage>
        <taxon>Eukaryota</taxon>
        <taxon>Sar</taxon>
        <taxon>Stramenopiles</taxon>
        <taxon>Oomycota</taxon>
        <taxon>Peronosporomycetes</taxon>
        <taxon>Peronosporales</taxon>
        <taxon>Peronosporaceae</taxon>
        <taxon>Phytophthora</taxon>
    </lineage>
</organism>
<dbReference type="STRING" id="325452.A0A3F2RGW4"/>
<dbReference type="SMART" id="SM00330">
    <property type="entry name" value="PIPKc"/>
    <property type="match status" value="1"/>
</dbReference>
<comment type="similarity">
    <text evidence="2">Belongs to the PPase family.</text>
</comment>
<evidence type="ECO:0000256" key="6">
    <source>
        <dbReference type="ARBA" id="ARBA00022842"/>
    </source>
</evidence>
<dbReference type="CDD" id="cd00051">
    <property type="entry name" value="EFh"/>
    <property type="match status" value="1"/>
</dbReference>
<dbReference type="PROSITE" id="PS51455">
    <property type="entry name" value="PIPK"/>
    <property type="match status" value="1"/>
</dbReference>
<keyword evidence="7" id="KW-0808">Transferase</keyword>
<dbReference type="Gene3D" id="3.30.810.10">
    <property type="entry name" value="2-Layer Sandwich"/>
    <property type="match status" value="1"/>
</dbReference>
<evidence type="ECO:0000256" key="8">
    <source>
        <dbReference type="SAM" id="MobiDB-lite"/>
    </source>
</evidence>
<comment type="cofactor">
    <cofactor evidence="1">
        <name>Mg(2+)</name>
        <dbReference type="ChEBI" id="CHEBI:18420"/>
    </cofactor>
</comment>
<comment type="caution">
    <text evidence="13">The sequence shown here is derived from an EMBL/GenBank/DDBJ whole genome shotgun (WGS) entry which is preliminary data.</text>
</comment>
<evidence type="ECO:0000313" key="15">
    <source>
        <dbReference type="Proteomes" id="UP000277300"/>
    </source>
</evidence>
<dbReference type="EMBL" id="MBDN02000321">
    <property type="protein sequence ID" value="RLN76402.1"/>
    <property type="molecule type" value="Genomic_DNA"/>
</dbReference>
<dbReference type="SUPFAM" id="SSF47473">
    <property type="entry name" value="EF-hand"/>
    <property type="match status" value="1"/>
</dbReference>
<dbReference type="PROSITE" id="PS50003">
    <property type="entry name" value="PH_DOMAIN"/>
    <property type="match status" value="1"/>
</dbReference>
<dbReference type="PROSITE" id="PS50222">
    <property type="entry name" value="EF_HAND_2"/>
    <property type="match status" value="1"/>
</dbReference>
<dbReference type="InterPro" id="IPR008162">
    <property type="entry name" value="Pyrophosphatase"/>
</dbReference>
<keyword evidence="7" id="KW-0067">ATP-binding</keyword>
<dbReference type="InterPro" id="IPR023610">
    <property type="entry name" value="PInositol-4/5-P-5/4-kinase"/>
</dbReference>
<dbReference type="SUPFAM" id="SSF50729">
    <property type="entry name" value="PH domain-like"/>
    <property type="match status" value="1"/>
</dbReference>
<evidence type="ECO:0000313" key="16">
    <source>
        <dbReference type="Proteomes" id="UP000285624"/>
    </source>
</evidence>
<protein>
    <recommendedName>
        <fullName evidence="3">inorganic diphosphatase</fullName>
        <ecNumber evidence="3">3.6.1.1</ecNumber>
    </recommendedName>
</protein>
<dbReference type="PANTHER" id="PTHR23086">
    <property type="entry name" value="PHOSPHATIDYLINOSITOL-4-PHOSPHATE 5-KINASE"/>
    <property type="match status" value="1"/>
</dbReference>
<evidence type="ECO:0000256" key="7">
    <source>
        <dbReference type="PROSITE-ProRule" id="PRU00781"/>
    </source>
</evidence>
<feature type="compositionally biased region" description="Low complexity" evidence="8">
    <location>
        <begin position="140"/>
        <end position="149"/>
    </location>
</feature>
<keyword evidence="7" id="KW-0547">Nucleotide-binding</keyword>
<evidence type="ECO:0000259" key="9">
    <source>
        <dbReference type="PROSITE" id="PS50003"/>
    </source>
</evidence>
<keyword evidence="4" id="KW-0479">Metal-binding</keyword>
<evidence type="ECO:0000256" key="4">
    <source>
        <dbReference type="ARBA" id="ARBA00022723"/>
    </source>
</evidence>
<dbReference type="Gene3D" id="3.90.80.10">
    <property type="entry name" value="Inorganic pyrophosphatase"/>
    <property type="match status" value="1"/>
</dbReference>
<feature type="domain" description="PH" evidence="9">
    <location>
        <begin position="24"/>
        <end position="121"/>
    </location>
</feature>
<dbReference type="Proteomes" id="UP000285883">
    <property type="component" value="Unassembled WGS sequence"/>
</dbReference>
<feature type="region of interest" description="Disordered" evidence="8">
    <location>
        <begin position="569"/>
        <end position="588"/>
    </location>
</feature>
<feature type="region of interest" description="Disordered" evidence="8">
    <location>
        <begin position="134"/>
        <end position="157"/>
    </location>
</feature>
<dbReference type="GO" id="GO:0004427">
    <property type="term" value="F:inorganic diphosphate phosphatase activity"/>
    <property type="evidence" value="ECO:0007669"/>
    <property type="project" value="UniProtKB-EC"/>
</dbReference>
<dbReference type="GO" id="GO:0016308">
    <property type="term" value="F:1-phosphatidylinositol-4-phosphate 5-kinase activity"/>
    <property type="evidence" value="ECO:0007669"/>
    <property type="project" value="TreeGrafter"/>
</dbReference>
<dbReference type="EMBL" id="MAYM02000333">
    <property type="protein sequence ID" value="RLN43942.1"/>
    <property type="molecule type" value="Genomic_DNA"/>
</dbReference>
<evidence type="ECO:0000313" key="14">
    <source>
        <dbReference type="EMBL" id="RLN76402.1"/>
    </source>
</evidence>
<dbReference type="GO" id="GO:0000287">
    <property type="term" value="F:magnesium ion binding"/>
    <property type="evidence" value="ECO:0007669"/>
    <property type="project" value="InterPro"/>
</dbReference>
<dbReference type="GO" id="GO:0005737">
    <property type="term" value="C:cytoplasm"/>
    <property type="evidence" value="ECO:0007669"/>
    <property type="project" value="InterPro"/>
</dbReference>
<dbReference type="InterPro" id="IPR001849">
    <property type="entry name" value="PH_domain"/>
</dbReference>
<dbReference type="PANTHER" id="PTHR23086:SF8">
    <property type="entry name" value="PHOSPHATIDYLINOSITOL 5-PHOSPHATE 4-KINASE, ISOFORM A"/>
    <property type="match status" value="1"/>
</dbReference>
<dbReference type="GO" id="GO:0005524">
    <property type="term" value="F:ATP binding"/>
    <property type="evidence" value="ECO:0007669"/>
    <property type="project" value="UniProtKB-UniRule"/>
</dbReference>
<name>A0A3F2RGW4_9STRA</name>
<evidence type="ECO:0000256" key="5">
    <source>
        <dbReference type="ARBA" id="ARBA00022801"/>
    </source>
</evidence>
<dbReference type="Pfam" id="PF13499">
    <property type="entry name" value="EF-hand_7"/>
    <property type="match status" value="1"/>
</dbReference>
<keyword evidence="5" id="KW-0378">Hydrolase</keyword>
<dbReference type="InterPro" id="IPR002498">
    <property type="entry name" value="PInositol-4-P-4/5-kinase_core"/>
</dbReference>
<feature type="domain" description="EF-hand" evidence="10">
    <location>
        <begin position="223"/>
        <end position="258"/>
    </location>
</feature>
<evidence type="ECO:0000256" key="3">
    <source>
        <dbReference type="ARBA" id="ARBA00012146"/>
    </source>
</evidence>